<dbReference type="InterPro" id="IPR014988">
    <property type="entry name" value="Uncharacterised_YqcI/YcgG"/>
</dbReference>
<gene>
    <name evidence="1" type="ORF">ACFSUC_13915</name>
</gene>
<dbReference type="PANTHER" id="PTHR40045">
    <property type="entry name" value="YCGG FAMILY PROTEIN"/>
    <property type="match status" value="1"/>
</dbReference>
<name>A0ABW5RE24_9BACL</name>
<accession>A0ABW5RE24</accession>
<dbReference type="RefSeq" id="WP_379930225.1">
    <property type="nucleotide sequence ID" value="NZ_JBHUMM010000043.1"/>
</dbReference>
<evidence type="ECO:0000313" key="1">
    <source>
        <dbReference type="EMBL" id="MFD2672659.1"/>
    </source>
</evidence>
<sequence length="252" mass="29538">MVRLFNRAQLKAQLTSLATWKQDAFSRFAQMLNDEEDLYPCIPGKQAFQQDTLRYAFARDPRKPEAAEDLACSLGQYNAVSRETGPYASLVVFFDTPEDLLHASQVTDYEHMFWSLLSRVHELDSAEWPADIPQDPQNHKWEFCYQQEPYFAFCATPAHEQRRSRASSHFLIAFQPRWVFEHINDSTKFGRNMKKLIRERLHEYDGIEAHPSLKWYGQADNHEWKQYFLREDESSPAKCPFAHLHPSSSTTK</sequence>
<dbReference type="Pfam" id="PF08892">
    <property type="entry name" value="YqcI_YcgG"/>
    <property type="match status" value="1"/>
</dbReference>
<organism evidence="1 2">
    <name type="scientific">Marinicrinis sediminis</name>
    <dbReference type="NCBI Taxonomy" id="1652465"/>
    <lineage>
        <taxon>Bacteria</taxon>
        <taxon>Bacillati</taxon>
        <taxon>Bacillota</taxon>
        <taxon>Bacilli</taxon>
        <taxon>Bacillales</taxon>
        <taxon>Paenibacillaceae</taxon>
    </lineage>
</organism>
<evidence type="ECO:0000313" key="2">
    <source>
        <dbReference type="Proteomes" id="UP001597497"/>
    </source>
</evidence>
<dbReference type="PANTHER" id="PTHR40045:SF1">
    <property type="entry name" value="YQCI_YCGG FAMILY PROTEIN"/>
    <property type="match status" value="1"/>
</dbReference>
<reference evidence="2" key="1">
    <citation type="journal article" date="2019" name="Int. J. Syst. Evol. Microbiol.">
        <title>The Global Catalogue of Microorganisms (GCM) 10K type strain sequencing project: providing services to taxonomists for standard genome sequencing and annotation.</title>
        <authorList>
            <consortium name="The Broad Institute Genomics Platform"/>
            <consortium name="The Broad Institute Genome Sequencing Center for Infectious Disease"/>
            <person name="Wu L."/>
            <person name="Ma J."/>
        </authorList>
    </citation>
    <scope>NUCLEOTIDE SEQUENCE [LARGE SCALE GENOMIC DNA]</scope>
    <source>
        <strain evidence="2">KCTC 33676</strain>
    </source>
</reference>
<comment type="caution">
    <text evidence="1">The sequence shown here is derived from an EMBL/GenBank/DDBJ whole genome shotgun (WGS) entry which is preliminary data.</text>
</comment>
<dbReference type="EMBL" id="JBHUMM010000043">
    <property type="protein sequence ID" value="MFD2672659.1"/>
    <property type="molecule type" value="Genomic_DNA"/>
</dbReference>
<proteinExistence type="predicted"/>
<protein>
    <submittedName>
        <fullName evidence="1">YqcI/YcgG family protein</fullName>
    </submittedName>
</protein>
<keyword evidence="2" id="KW-1185">Reference proteome</keyword>
<dbReference type="Proteomes" id="UP001597497">
    <property type="component" value="Unassembled WGS sequence"/>
</dbReference>